<gene>
    <name evidence="2" type="ORF">ACFOX3_12320</name>
</gene>
<accession>A0ABV8V7A9</accession>
<dbReference type="Pfam" id="PF13679">
    <property type="entry name" value="Methyltransf_32"/>
    <property type="match status" value="1"/>
</dbReference>
<dbReference type="EMBL" id="JBHSCX010000015">
    <property type="protein sequence ID" value="MFC4363093.1"/>
    <property type="molecule type" value="Genomic_DNA"/>
</dbReference>
<comment type="caution">
    <text evidence="2">The sequence shown here is derived from an EMBL/GenBank/DDBJ whole genome shotgun (WGS) entry which is preliminary data.</text>
</comment>
<sequence length="404" mass="45929">MLTEQFHHLDRLLTEHRQYWQVRAFATFDRLWPEGLKQCVDSLSIEQIWQLDGAEDELVALFSPWLPVGEALNQLLEQFQRPESNDHKDVEARLGVGIPGRKWRQIAAFVESMPKPAGTVLEWCAGKGHLGRVVSSVHGCEVQSLEWDRGLCHEGEQLAAKYRDKYRVDQTFLCADALMAETKEHIPRGGMSIALHACGDLHTQLLKAWVVRKGEQLLLAPCCYHLTKDARYLPLSQAAKASAIRLSKADLSLPLQSTVTGGKRVQRLRDLEANWRLSFDMLQRQIRGVDEYLPLPSIKKAMLAGPFDAFLAWAATQKAVPLPAGLDIAACLLRGQRRLLEVRRTELVSKLFRRAIELWLVLDRALYLQEQGAEVDVFTFCDYQLTPRNFMIRANNPRAVTLCR</sequence>
<dbReference type="Proteomes" id="UP001595840">
    <property type="component" value="Unassembled WGS sequence"/>
</dbReference>
<dbReference type="RefSeq" id="WP_290265134.1">
    <property type="nucleotide sequence ID" value="NZ_JAUFQG010000006.1"/>
</dbReference>
<keyword evidence="2" id="KW-0489">Methyltransferase</keyword>
<protein>
    <submittedName>
        <fullName evidence="2">Methyltransferase</fullName>
    </submittedName>
</protein>
<dbReference type="PANTHER" id="PTHR13369:SF0">
    <property type="entry name" value="GLUTATHIONE S-TRANSFERASE C-TERMINAL DOMAIN-CONTAINING PROTEIN"/>
    <property type="match status" value="1"/>
</dbReference>
<keyword evidence="2" id="KW-0808">Transferase</keyword>
<reference evidence="3" key="1">
    <citation type="journal article" date="2019" name="Int. J. Syst. Evol. Microbiol.">
        <title>The Global Catalogue of Microorganisms (GCM) 10K type strain sequencing project: providing services to taxonomists for standard genome sequencing and annotation.</title>
        <authorList>
            <consortium name="The Broad Institute Genomics Platform"/>
            <consortium name="The Broad Institute Genome Sequencing Center for Infectious Disease"/>
            <person name="Wu L."/>
            <person name="Ma J."/>
        </authorList>
    </citation>
    <scope>NUCLEOTIDE SEQUENCE [LARGE SCALE GENOMIC DNA]</scope>
    <source>
        <strain evidence="3">CECT 8570</strain>
    </source>
</reference>
<organism evidence="2 3">
    <name type="scientific">Simiduia curdlanivorans</name>
    <dbReference type="NCBI Taxonomy" id="1492769"/>
    <lineage>
        <taxon>Bacteria</taxon>
        <taxon>Pseudomonadati</taxon>
        <taxon>Pseudomonadota</taxon>
        <taxon>Gammaproteobacteria</taxon>
        <taxon>Cellvibrionales</taxon>
        <taxon>Cellvibrionaceae</taxon>
        <taxon>Simiduia</taxon>
    </lineage>
</organism>
<dbReference type="InterPro" id="IPR025714">
    <property type="entry name" value="Methyltranfer_dom"/>
</dbReference>
<evidence type="ECO:0000313" key="2">
    <source>
        <dbReference type="EMBL" id="MFC4363093.1"/>
    </source>
</evidence>
<proteinExistence type="predicted"/>
<dbReference type="InterPro" id="IPR029063">
    <property type="entry name" value="SAM-dependent_MTases_sf"/>
</dbReference>
<dbReference type="GO" id="GO:0032259">
    <property type="term" value="P:methylation"/>
    <property type="evidence" value="ECO:0007669"/>
    <property type="project" value="UniProtKB-KW"/>
</dbReference>
<feature type="domain" description="Methyltransferase" evidence="1">
    <location>
        <begin position="107"/>
        <end position="227"/>
    </location>
</feature>
<evidence type="ECO:0000313" key="3">
    <source>
        <dbReference type="Proteomes" id="UP001595840"/>
    </source>
</evidence>
<name>A0ABV8V7A9_9GAMM</name>
<dbReference type="GO" id="GO:0008168">
    <property type="term" value="F:methyltransferase activity"/>
    <property type="evidence" value="ECO:0007669"/>
    <property type="project" value="UniProtKB-KW"/>
</dbReference>
<keyword evidence="3" id="KW-1185">Reference proteome</keyword>
<evidence type="ECO:0000259" key="1">
    <source>
        <dbReference type="Pfam" id="PF13679"/>
    </source>
</evidence>
<dbReference type="PANTHER" id="PTHR13369">
    <property type="match status" value="1"/>
</dbReference>
<dbReference type="SUPFAM" id="SSF53335">
    <property type="entry name" value="S-adenosyl-L-methionine-dependent methyltransferases"/>
    <property type="match status" value="1"/>
</dbReference>